<gene>
    <name evidence="2" type="ORF">NG799_26050</name>
</gene>
<dbReference type="Gene3D" id="3.90.1570.10">
    <property type="entry name" value="tt1808, chain A"/>
    <property type="match status" value="1"/>
</dbReference>
<dbReference type="RefSeq" id="WP_368009228.1">
    <property type="nucleotide sequence ID" value="NZ_JAMXFF010000059.1"/>
</dbReference>
<dbReference type="CDD" id="cd06260">
    <property type="entry name" value="DUF820-like"/>
    <property type="match status" value="1"/>
</dbReference>
<dbReference type="EMBL" id="JAMXFF010000059">
    <property type="protein sequence ID" value="MCT7969781.1"/>
    <property type="molecule type" value="Genomic_DNA"/>
</dbReference>
<comment type="caution">
    <text evidence="2">The sequence shown here is derived from an EMBL/GenBank/DDBJ whole genome shotgun (WGS) entry which is preliminary data.</text>
</comment>
<dbReference type="PANTHER" id="PTHR36558">
    <property type="entry name" value="GLR1098 PROTEIN"/>
    <property type="match status" value="1"/>
</dbReference>
<accession>A0ABT2N0W3</accession>
<reference evidence="2 3" key="1">
    <citation type="journal article" date="2022" name="Front. Microbiol.">
        <title>High genomic differentiation and limited gene flow indicate recent cryptic speciation within the genus Laspinema (cyanobacteria).</title>
        <authorList>
            <person name="Stanojkovic A."/>
            <person name="Skoupy S."/>
            <person name="Skaloud P."/>
            <person name="Dvorak P."/>
        </authorList>
    </citation>
    <scope>NUCLEOTIDE SEQUENCE [LARGE SCALE GENOMIC DNA]</scope>
    <source>
        <strain evidence="2 3">D2a</strain>
    </source>
</reference>
<evidence type="ECO:0000259" key="1">
    <source>
        <dbReference type="Pfam" id="PF05685"/>
    </source>
</evidence>
<dbReference type="InterPro" id="IPR011335">
    <property type="entry name" value="Restrct_endonuc-II-like"/>
</dbReference>
<keyword evidence="2" id="KW-0255">Endonuclease</keyword>
<dbReference type="Proteomes" id="UP001525890">
    <property type="component" value="Unassembled WGS sequence"/>
</dbReference>
<dbReference type="PANTHER" id="PTHR36558:SF1">
    <property type="entry name" value="RESTRICTION ENDONUCLEASE DOMAIN-CONTAINING PROTEIN-RELATED"/>
    <property type="match status" value="1"/>
</dbReference>
<evidence type="ECO:0000313" key="3">
    <source>
        <dbReference type="Proteomes" id="UP001525890"/>
    </source>
</evidence>
<sequence>MRNPVSERGRGPETGLLAEFVGTCHRWGEQGDRLLLARNRYNTVNPSTCTAQMDDELTTLAFSDYLELEKTSPVRHDYIAGQLFEIETLSPQHDRLAINIGSGLYDRLRDTNCQVFTAEMKLWIPSLDVAYYPDVMVVCDPEDRNPNYKTQPRLIVEILSSNTQGTDRQEKFFAYQTLPSFQEYVLVPQDQTGIERYRKTAAGDWEKTLFNPKQDLHLQSLGLTLSLSEIYEDSLME</sequence>
<proteinExistence type="predicted"/>
<keyword evidence="2" id="KW-0378">Hydrolase</keyword>
<dbReference type="InterPro" id="IPR012296">
    <property type="entry name" value="Nuclease_put_TT1808"/>
</dbReference>
<dbReference type="SUPFAM" id="SSF52980">
    <property type="entry name" value="Restriction endonuclease-like"/>
    <property type="match status" value="1"/>
</dbReference>
<keyword evidence="2" id="KW-0540">Nuclease</keyword>
<evidence type="ECO:0000313" key="2">
    <source>
        <dbReference type="EMBL" id="MCT7969781.1"/>
    </source>
</evidence>
<dbReference type="GO" id="GO:0004519">
    <property type="term" value="F:endonuclease activity"/>
    <property type="evidence" value="ECO:0007669"/>
    <property type="project" value="UniProtKB-KW"/>
</dbReference>
<feature type="domain" description="Putative restriction endonuclease" evidence="1">
    <location>
        <begin position="63"/>
        <end position="225"/>
    </location>
</feature>
<name>A0ABT2N0W3_9CYAN</name>
<organism evidence="2 3">
    <name type="scientific">Laspinema palackyanum D2a</name>
    <dbReference type="NCBI Taxonomy" id="2953684"/>
    <lineage>
        <taxon>Bacteria</taxon>
        <taxon>Bacillati</taxon>
        <taxon>Cyanobacteriota</taxon>
        <taxon>Cyanophyceae</taxon>
        <taxon>Oscillatoriophycideae</taxon>
        <taxon>Oscillatoriales</taxon>
        <taxon>Laspinemataceae</taxon>
        <taxon>Laspinema</taxon>
        <taxon>Laspinema palackyanum</taxon>
    </lineage>
</organism>
<keyword evidence="3" id="KW-1185">Reference proteome</keyword>
<dbReference type="Pfam" id="PF05685">
    <property type="entry name" value="Uma2"/>
    <property type="match status" value="1"/>
</dbReference>
<protein>
    <submittedName>
        <fullName evidence="2">Uma2 family endonuclease</fullName>
    </submittedName>
</protein>
<dbReference type="InterPro" id="IPR008538">
    <property type="entry name" value="Uma2"/>
</dbReference>